<dbReference type="GO" id="GO:0016491">
    <property type="term" value="F:oxidoreductase activity"/>
    <property type="evidence" value="ECO:0007669"/>
    <property type="project" value="UniProtKB-KW"/>
</dbReference>
<dbReference type="InterPro" id="IPR005475">
    <property type="entry name" value="Transketolase-like_Pyr-bd"/>
</dbReference>
<dbReference type="SUPFAM" id="SSF52518">
    <property type="entry name" value="Thiamin diphosphate-binding fold (THDP-binding)"/>
    <property type="match status" value="1"/>
</dbReference>
<name>A0A6J6ZIK1_9ZZZZ</name>
<dbReference type="FunFam" id="3.40.50.970:FF:000001">
    <property type="entry name" value="Pyruvate dehydrogenase E1 beta subunit"/>
    <property type="match status" value="1"/>
</dbReference>
<dbReference type="Gene3D" id="3.40.50.970">
    <property type="match status" value="1"/>
</dbReference>
<sequence length="358" mass="38700">MPDNTIARRELTFAQAINEATHQAMAADPTVICFGLGVTDPGAIFGTTRGLEEAFGPSRVFDMPTSENAMTGVAVGAAIAGLKPLMTHQRLDFFLLAMDQLVNSAAKWHYMFGCQFNVPITIRLIIGRGWGQGPTHSQNLQAWFTHIPGLKVVMPTTPADAKQLLLASIDDPNPVLFLEHRWLHNLTDDVPEQPTHGLIGKARVARQGDDITIVASGYLTLEAIRAADYLTGVGIKCDVIDLRTLSPLDWPAIFKSVHKTGRLMAVDSGALTGSIAGEIIARVASERFADLKVAPRRLAQPDVPEPTSFGLTRGFHIRSRSIAGSALEMMGETGDVLLGQLPDPVPHDVPGDWFKGPF</sequence>
<evidence type="ECO:0000256" key="3">
    <source>
        <dbReference type="ARBA" id="ARBA00023052"/>
    </source>
</evidence>
<evidence type="ECO:0000259" key="4">
    <source>
        <dbReference type="SMART" id="SM00861"/>
    </source>
</evidence>
<proteinExistence type="predicted"/>
<dbReference type="EMBL" id="CAFABK010000003">
    <property type="protein sequence ID" value="CAB4820323.1"/>
    <property type="molecule type" value="Genomic_DNA"/>
</dbReference>
<feature type="domain" description="Transketolase-like pyrimidine-binding" evidence="4">
    <location>
        <begin position="11"/>
        <end position="186"/>
    </location>
</feature>
<dbReference type="SUPFAM" id="SSF52922">
    <property type="entry name" value="TK C-terminal domain-like"/>
    <property type="match status" value="1"/>
</dbReference>
<dbReference type="Gene3D" id="3.40.50.920">
    <property type="match status" value="1"/>
</dbReference>
<dbReference type="SMART" id="SM00861">
    <property type="entry name" value="Transket_pyr"/>
    <property type="match status" value="1"/>
</dbReference>
<protein>
    <submittedName>
        <fullName evidence="5">Unannotated protein</fullName>
    </submittedName>
</protein>
<dbReference type="Pfam" id="PF02779">
    <property type="entry name" value="Transket_pyr"/>
    <property type="match status" value="1"/>
</dbReference>
<dbReference type="Pfam" id="PF02780">
    <property type="entry name" value="Transketolase_C"/>
    <property type="match status" value="1"/>
</dbReference>
<comment type="cofactor">
    <cofactor evidence="1">
        <name>thiamine diphosphate</name>
        <dbReference type="ChEBI" id="CHEBI:58937"/>
    </cofactor>
</comment>
<evidence type="ECO:0000256" key="1">
    <source>
        <dbReference type="ARBA" id="ARBA00001964"/>
    </source>
</evidence>
<keyword evidence="2" id="KW-0560">Oxidoreductase</keyword>
<gene>
    <name evidence="5" type="ORF">UFOPK3204_00114</name>
</gene>
<evidence type="ECO:0000256" key="2">
    <source>
        <dbReference type="ARBA" id="ARBA00023002"/>
    </source>
</evidence>
<dbReference type="InterPro" id="IPR033248">
    <property type="entry name" value="Transketolase_C"/>
</dbReference>
<dbReference type="InterPro" id="IPR029061">
    <property type="entry name" value="THDP-binding"/>
</dbReference>
<evidence type="ECO:0000313" key="5">
    <source>
        <dbReference type="EMBL" id="CAB4820323.1"/>
    </source>
</evidence>
<dbReference type="PANTHER" id="PTHR43257:SF2">
    <property type="entry name" value="PYRUVATE DEHYDROGENASE E1 COMPONENT SUBUNIT BETA"/>
    <property type="match status" value="1"/>
</dbReference>
<dbReference type="CDD" id="cd07036">
    <property type="entry name" value="TPP_PYR_E1-PDHc-beta_like"/>
    <property type="match status" value="1"/>
</dbReference>
<reference evidence="5" key="1">
    <citation type="submission" date="2020-05" db="EMBL/GenBank/DDBJ databases">
        <authorList>
            <person name="Chiriac C."/>
            <person name="Salcher M."/>
            <person name="Ghai R."/>
            <person name="Kavagutti S V."/>
        </authorList>
    </citation>
    <scope>NUCLEOTIDE SEQUENCE</scope>
</reference>
<keyword evidence="3" id="KW-0786">Thiamine pyrophosphate</keyword>
<accession>A0A6J6ZIK1</accession>
<dbReference type="PANTHER" id="PTHR43257">
    <property type="entry name" value="PYRUVATE DEHYDROGENASE E1 COMPONENT BETA SUBUNIT"/>
    <property type="match status" value="1"/>
</dbReference>
<dbReference type="AlphaFoldDB" id="A0A6J6ZIK1"/>
<dbReference type="InterPro" id="IPR009014">
    <property type="entry name" value="Transketo_C/PFOR_II"/>
</dbReference>
<organism evidence="5">
    <name type="scientific">freshwater metagenome</name>
    <dbReference type="NCBI Taxonomy" id="449393"/>
    <lineage>
        <taxon>unclassified sequences</taxon>
        <taxon>metagenomes</taxon>
        <taxon>ecological metagenomes</taxon>
    </lineage>
</organism>